<gene>
    <name evidence="3" type="ORF">EHUX00137_LOCUS37533</name>
</gene>
<dbReference type="Gene3D" id="3.40.50.150">
    <property type="entry name" value="Vaccinia Virus protein VP39"/>
    <property type="match status" value="1"/>
</dbReference>
<evidence type="ECO:0000256" key="1">
    <source>
        <dbReference type="SAM" id="MobiDB-lite"/>
    </source>
</evidence>
<evidence type="ECO:0000313" key="3">
    <source>
        <dbReference type="EMBL" id="CAE0582725.1"/>
    </source>
</evidence>
<dbReference type="PANTHER" id="PTHR13369:SF0">
    <property type="entry name" value="GLUTATHIONE S-TRANSFERASE C-TERMINAL DOMAIN-CONTAINING PROTEIN"/>
    <property type="match status" value="1"/>
</dbReference>
<organism evidence="3">
    <name type="scientific">Emiliania huxleyi</name>
    <name type="common">Coccolithophore</name>
    <name type="synonym">Pontosphaera huxleyi</name>
    <dbReference type="NCBI Taxonomy" id="2903"/>
    <lineage>
        <taxon>Eukaryota</taxon>
        <taxon>Haptista</taxon>
        <taxon>Haptophyta</taxon>
        <taxon>Prymnesiophyceae</taxon>
        <taxon>Isochrysidales</taxon>
        <taxon>Noelaerhabdaceae</taxon>
        <taxon>Emiliania</taxon>
    </lineage>
</organism>
<dbReference type="SUPFAM" id="SSF53335">
    <property type="entry name" value="S-adenosyl-L-methionine-dependent methyltransferases"/>
    <property type="match status" value="1"/>
</dbReference>
<dbReference type="InterPro" id="IPR029063">
    <property type="entry name" value="SAM-dependent_MTases_sf"/>
</dbReference>
<feature type="region of interest" description="Disordered" evidence="1">
    <location>
        <begin position="1"/>
        <end position="23"/>
    </location>
</feature>
<accession>A0A6U8IWZ2</accession>
<dbReference type="Pfam" id="PF13679">
    <property type="entry name" value="Methyltransf_32"/>
    <property type="match status" value="1"/>
</dbReference>
<feature type="domain" description="Methyltransferase" evidence="2">
    <location>
        <begin position="81"/>
        <end position="239"/>
    </location>
</feature>
<sequence>MLPLLRRVRGNRPGRPPSARASSFAATFAERSARYWTPERLQALSGGRDLPLSPDKPGAAALLRVIGLMGSDGSIGSEAVRKFRQINLLLLEVERHLAPHASRPTRKPLRVLELASGQSQLSLLLAHAAAHRWGRPAQVLAVDRDVTRVQRAERRAHALGLSHAVVQRRSEIGQLGRWEDEHAAAFPPRDGAAAPPGPPHLAVALHACDTASDDALAQAVRARSLLIACAPCCHAQLARRWSELPDRLVQLHPLRTIHTVPHLRSETAAHVTDAMRVALLRAAGYRVAASEFVAPEHTPKNRLLLAGRLRAGVPATRAAQEEGLAEYVALKSATGGAGIALEGLLGSVGIRT</sequence>
<evidence type="ECO:0000259" key="2">
    <source>
        <dbReference type="Pfam" id="PF13679"/>
    </source>
</evidence>
<reference evidence="3" key="1">
    <citation type="submission" date="2021-01" db="EMBL/GenBank/DDBJ databases">
        <authorList>
            <person name="Corre E."/>
            <person name="Pelletier E."/>
            <person name="Niang G."/>
            <person name="Scheremetjew M."/>
            <person name="Finn R."/>
            <person name="Kale V."/>
            <person name="Holt S."/>
            <person name="Cochrane G."/>
            <person name="Meng A."/>
            <person name="Brown T."/>
            <person name="Cohen L."/>
        </authorList>
    </citation>
    <scope>NUCLEOTIDE SEQUENCE</scope>
    <source>
        <strain evidence="3">379</strain>
    </source>
</reference>
<dbReference type="GO" id="GO:0005737">
    <property type="term" value="C:cytoplasm"/>
    <property type="evidence" value="ECO:0007669"/>
    <property type="project" value="TreeGrafter"/>
</dbReference>
<proteinExistence type="predicted"/>
<name>A0A6U8IWZ2_EMIHU</name>
<dbReference type="EMBL" id="HBIR01048046">
    <property type="protein sequence ID" value="CAE0582725.1"/>
    <property type="molecule type" value="Transcribed_RNA"/>
</dbReference>
<protein>
    <recommendedName>
        <fullName evidence="2">Methyltransferase domain-containing protein</fullName>
    </recommendedName>
</protein>
<dbReference type="PANTHER" id="PTHR13369">
    <property type="match status" value="1"/>
</dbReference>
<feature type="compositionally biased region" description="Low complexity" evidence="1">
    <location>
        <begin position="13"/>
        <end position="23"/>
    </location>
</feature>
<dbReference type="InterPro" id="IPR025714">
    <property type="entry name" value="Methyltranfer_dom"/>
</dbReference>
<dbReference type="AlphaFoldDB" id="A0A6U8IWZ2"/>
<feature type="compositionally biased region" description="Basic residues" evidence="1">
    <location>
        <begin position="1"/>
        <end position="12"/>
    </location>
</feature>